<dbReference type="AlphaFoldDB" id="A0A6U6DJA6"/>
<dbReference type="EMBL" id="HBKN01048473">
    <property type="protein sequence ID" value="CAE2338799.1"/>
    <property type="molecule type" value="Transcribed_RNA"/>
</dbReference>
<organism evidence="1">
    <name type="scientific">Guillardia theta</name>
    <name type="common">Cryptophyte</name>
    <name type="synonym">Cryptomonas phi</name>
    <dbReference type="NCBI Taxonomy" id="55529"/>
    <lineage>
        <taxon>Eukaryota</taxon>
        <taxon>Cryptophyceae</taxon>
        <taxon>Pyrenomonadales</taxon>
        <taxon>Geminigeraceae</taxon>
        <taxon>Guillardia</taxon>
    </lineage>
</organism>
<dbReference type="Gene3D" id="1.20.5.190">
    <property type="match status" value="1"/>
</dbReference>
<dbReference type="InterPro" id="IPR000048">
    <property type="entry name" value="IQ_motif_EF-hand-BS"/>
</dbReference>
<dbReference type="PROSITE" id="PS50096">
    <property type="entry name" value="IQ"/>
    <property type="match status" value="1"/>
</dbReference>
<proteinExistence type="predicted"/>
<dbReference type="EMBL" id="HBKN01048459">
    <property type="protein sequence ID" value="CAE2338777.1"/>
    <property type="molecule type" value="Transcribed_RNA"/>
</dbReference>
<sequence length="288" mass="32781">MADEEPQESEKHEEEDQATGLLYLLHRNESSFRFAQDMPGIVLVGLLDSLEKREQSAKVERVAALTIQSSARRMMCGIVHGTDRKAAITLERLYRGHLGRLAFEVKQEERDAQTRRAFWDCNATLVQKLWRGFHSRKHAHNFYLRKAYLTSVMTRGLEVRSELEAHYRSMSELEESKMEHEKIERFENVIGSLHHMLSTASCSGVYNSPYNLSNPQTAFGLPIESHLRNVAKGTLRETILRLGSGKTEKWSEGKVNRTDGTAQVLHVSTAGGQLYAYSTKPMKISRSD</sequence>
<dbReference type="OMA" id="VQWKSQK"/>
<dbReference type="Pfam" id="PF00612">
    <property type="entry name" value="IQ"/>
    <property type="match status" value="1"/>
</dbReference>
<gene>
    <name evidence="1" type="ORF">GTHE00462_LOCUS37852</name>
    <name evidence="2" type="ORF">GTHE00462_LOCUS37866</name>
</gene>
<evidence type="ECO:0000313" key="2">
    <source>
        <dbReference type="EMBL" id="CAE2338799.1"/>
    </source>
</evidence>
<accession>A0A6U6DJA6</accession>
<name>A0A6U6DJA6_GUITH</name>
<reference evidence="1" key="1">
    <citation type="submission" date="2021-01" db="EMBL/GenBank/DDBJ databases">
        <authorList>
            <person name="Corre E."/>
            <person name="Pelletier E."/>
            <person name="Niang G."/>
            <person name="Scheremetjew M."/>
            <person name="Finn R."/>
            <person name="Kale V."/>
            <person name="Holt S."/>
            <person name="Cochrane G."/>
            <person name="Meng A."/>
            <person name="Brown T."/>
            <person name="Cohen L."/>
        </authorList>
    </citation>
    <scope>NUCLEOTIDE SEQUENCE</scope>
    <source>
        <strain evidence="1">CCMP 2712</strain>
    </source>
</reference>
<evidence type="ECO:0000313" key="1">
    <source>
        <dbReference type="EMBL" id="CAE2338777.1"/>
    </source>
</evidence>
<protein>
    <submittedName>
        <fullName evidence="1">Uncharacterized protein</fullName>
    </submittedName>
</protein>